<evidence type="ECO:0000256" key="1">
    <source>
        <dbReference type="ARBA" id="ARBA00022786"/>
    </source>
</evidence>
<dbReference type="FunCoup" id="A0A1U7ZBS7">
    <property type="interactions" value="59"/>
</dbReference>
<dbReference type="SUPFAM" id="SSF48371">
    <property type="entry name" value="ARM repeat"/>
    <property type="match status" value="1"/>
</dbReference>
<name>A0A1U7ZBS7_NELNU</name>
<dbReference type="AlphaFoldDB" id="A0A1U7ZBS7"/>
<sequence>MEDLVVEALFNGGRETQIRAATYLTKLTTEAKNLLVDKGVVTPLVFMLCSKQDYEAIEAALFALLSLATRSQKNKILIAESGAVPIIVDLLRQKSSSSLSELATTALLILSSCTKNKPVIVAAGAIQLLVDSLTTLDNITTGTETGRRHSSVQANLDAISALHNLSTCHQLVPSIVSAGVVFPLLQLVYNSNKASKLTEKALALLEKIAASSEIAVDEIASTQGGILALVEAVEGDSQQSREHAVGVLLSICRTCIDKYRGSILRQGPIPGLLQLSLEGTRRAKDMARDLLIVLRNPVSPNHGFRRKGTRNGFLEQIIENIESVEDEKAAVTAMRSLEEMITELRSHL</sequence>
<dbReference type="KEGG" id="nnu:104591489"/>
<evidence type="ECO:0000313" key="4">
    <source>
        <dbReference type="RefSeq" id="XP_010248635.1"/>
    </source>
</evidence>
<dbReference type="SMART" id="SM00185">
    <property type="entry name" value="ARM"/>
    <property type="match status" value="5"/>
</dbReference>
<keyword evidence="3" id="KW-1185">Reference proteome</keyword>
<accession>A0A1U7ZBS7</accession>
<dbReference type="InterPro" id="IPR011989">
    <property type="entry name" value="ARM-like"/>
</dbReference>
<keyword evidence="1" id="KW-0833">Ubl conjugation pathway</keyword>
<dbReference type="PANTHER" id="PTHR23315">
    <property type="entry name" value="U BOX DOMAIN-CONTAINING"/>
    <property type="match status" value="1"/>
</dbReference>
<dbReference type="GO" id="GO:0005737">
    <property type="term" value="C:cytoplasm"/>
    <property type="evidence" value="ECO:0000318"/>
    <property type="project" value="GO_Central"/>
</dbReference>
<protein>
    <submittedName>
        <fullName evidence="4">U-box domain-containing protein 10</fullName>
    </submittedName>
</protein>
<dbReference type="eggNOG" id="KOG0167">
    <property type="taxonomic scope" value="Eukaryota"/>
</dbReference>
<dbReference type="PANTHER" id="PTHR23315:SF120">
    <property type="entry name" value="ARM REPEAT SUPERFAMILY PROTEIN"/>
    <property type="match status" value="1"/>
</dbReference>
<dbReference type="RefSeq" id="XP_010248635.1">
    <property type="nucleotide sequence ID" value="XM_010250333.2"/>
</dbReference>
<gene>
    <name evidence="4" type="primary">LOC104591489</name>
</gene>
<dbReference type="InterPro" id="IPR000225">
    <property type="entry name" value="Armadillo"/>
</dbReference>
<dbReference type="Gene3D" id="1.25.10.10">
    <property type="entry name" value="Leucine-rich Repeat Variant"/>
    <property type="match status" value="1"/>
</dbReference>
<proteinExistence type="predicted"/>
<dbReference type="GeneID" id="104591489"/>
<evidence type="ECO:0000313" key="3">
    <source>
        <dbReference type="Proteomes" id="UP000189703"/>
    </source>
</evidence>
<feature type="domain" description="U-box" evidence="2">
    <location>
        <begin position="4"/>
        <end position="130"/>
    </location>
</feature>
<feature type="domain" description="U-box" evidence="2">
    <location>
        <begin position="157"/>
        <end position="296"/>
    </location>
</feature>
<evidence type="ECO:0000259" key="2">
    <source>
        <dbReference type="Pfam" id="PF25598"/>
    </source>
</evidence>
<dbReference type="OrthoDB" id="3245100at2759"/>
<dbReference type="InterPro" id="IPR016024">
    <property type="entry name" value="ARM-type_fold"/>
</dbReference>
<dbReference type="PROSITE" id="PS50176">
    <property type="entry name" value="ARM_REPEAT"/>
    <property type="match status" value="3"/>
</dbReference>
<organism evidence="3 4">
    <name type="scientific">Nelumbo nucifera</name>
    <name type="common">Sacred lotus</name>
    <dbReference type="NCBI Taxonomy" id="4432"/>
    <lineage>
        <taxon>Eukaryota</taxon>
        <taxon>Viridiplantae</taxon>
        <taxon>Streptophyta</taxon>
        <taxon>Embryophyta</taxon>
        <taxon>Tracheophyta</taxon>
        <taxon>Spermatophyta</taxon>
        <taxon>Magnoliopsida</taxon>
        <taxon>Proteales</taxon>
        <taxon>Nelumbonaceae</taxon>
        <taxon>Nelumbo</taxon>
    </lineage>
</organism>
<dbReference type="OMA" id="NTEMQIQ"/>
<dbReference type="Proteomes" id="UP000189703">
    <property type="component" value="Unplaced"/>
</dbReference>
<dbReference type="GO" id="GO:0005634">
    <property type="term" value="C:nucleus"/>
    <property type="evidence" value="ECO:0000318"/>
    <property type="project" value="GO_Central"/>
</dbReference>
<dbReference type="InterPro" id="IPR058678">
    <property type="entry name" value="ARM_PUB"/>
</dbReference>
<reference evidence="4" key="1">
    <citation type="submission" date="2025-08" db="UniProtKB">
        <authorList>
            <consortium name="RefSeq"/>
        </authorList>
    </citation>
    <scope>IDENTIFICATION</scope>
</reference>
<dbReference type="Pfam" id="PF25598">
    <property type="entry name" value="ARM_PUB"/>
    <property type="match status" value="2"/>
</dbReference>